<feature type="transmembrane region" description="Helical" evidence="2">
    <location>
        <begin position="187"/>
        <end position="204"/>
    </location>
</feature>
<feature type="compositionally biased region" description="Basic residues" evidence="1">
    <location>
        <begin position="698"/>
        <end position="710"/>
    </location>
</feature>
<evidence type="ECO:0000256" key="1">
    <source>
        <dbReference type="SAM" id="MobiDB-lite"/>
    </source>
</evidence>
<name>A0A9D4UJQ1_ADICA</name>
<comment type="caution">
    <text evidence="4">The sequence shown here is derived from an EMBL/GenBank/DDBJ whole genome shotgun (WGS) entry which is preliminary data.</text>
</comment>
<evidence type="ECO:0000313" key="5">
    <source>
        <dbReference type="Proteomes" id="UP000886520"/>
    </source>
</evidence>
<keyword evidence="2" id="KW-0472">Membrane</keyword>
<evidence type="ECO:0000313" key="4">
    <source>
        <dbReference type="EMBL" id="KAI5069154.1"/>
    </source>
</evidence>
<protein>
    <recommendedName>
        <fullName evidence="3">J domain-containing protein</fullName>
    </recommendedName>
</protein>
<dbReference type="PANTHER" id="PTHR45270:SF4">
    <property type="entry name" value="CHAPERONE DNAJ-DOMAIN SUPERFAMILY PROTEIN"/>
    <property type="match status" value="1"/>
</dbReference>
<dbReference type="InterPro" id="IPR001623">
    <property type="entry name" value="DnaJ_domain"/>
</dbReference>
<feature type="region of interest" description="Disordered" evidence="1">
    <location>
        <begin position="1"/>
        <end position="103"/>
    </location>
</feature>
<dbReference type="PRINTS" id="PR00625">
    <property type="entry name" value="JDOMAIN"/>
</dbReference>
<dbReference type="AlphaFoldDB" id="A0A9D4UJQ1"/>
<feature type="region of interest" description="Disordered" evidence="1">
    <location>
        <begin position="679"/>
        <end position="710"/>
    </location>
</feature>
<dbReference type="EMBL" id="JABFUD020000015">
    <property type="protein sequence ID" value="KAI5069154.1"/>
    <property type="molecule type" value="Genomic_DNA"/>
</dbReference>
<proteinExistence type="predicted"/>
<keyword evidence="2" id="KW-0812">Transmembrane</keyword>
<evidence type="ECO:0000259" key="3">
    <source>
        <dbReference type="PROSITE" id="PS50076"/>
    </source>
</evidence>
<dbReference type="Pfam" id="PF14901">
    <property type="entry name" value="Jiv90"/>
    <property type="match status" value="1"/>
</dbReference>
<dbReference type="OrthoDB" id="1507364at2759"/>
<feature type="compositionally biased region" description="Basic and acidic residues" evidence="1">
    <location>
        <begin position="49"/>
        <end position="58"/>
    </location>
</feature>
<sequence>MGRSASQPECGSAAKGSSSSTTSLASEPISYGNSNRKSRKKGSKTQPKSSKDAEEIGHRSRGSIPSETWNSSPPSGIRDDFSTAERPKNAEQEKVSEASAEERLMASEAHASPILDTVLAYASRNLDVFHAYASHTLHNFSTWCRVSSARLYVEQKPLMDAFASRMMEWRSRAQSVIRQAWPPVRHALTIMGGITVALGLLWLNCTMQGFKSLARMGSAAFFMVACCSALNLGMLGGFFKLFLCLVFSAAVAFFAGYLYALVIFGIYSGVILWLYGSFWLTGGLLLAGGILFHADQPRPALLVGLLYSMYSAKVVGGWLSLFLCLNLSFLFSSLMISLLHSNDTDSSAQDFTATHEDHSNKSTNYRTRRGKRSEASDDNPSVSSYQTDSGTVRGVNATDGESSAVDKEVERLLNCKDHYAVLELSRFAEVDLVMLKKEYKKKAMLVHPDKNRGNSVAEEAFKRLQNAYEVLLDPSKKQGYDDELKKEEVLLALKRFQQEVLRNGRAGTSDNWFPHSDDEHDEDIATRRIVCKKCNNTHRWICTDRNKLQARWCQECQDHHQAKDGDGWIEQKGHALFFGMFQKVDMPKAYACADSKIFEVTEWVQCQGMKCVPNTHKPSFHVSTAGIFKSPTRGPRSNKAFSGAGNSADSFPFAHMNENMTEEEFIKWLENAMASGMFSEMNEAPSDQSDAKAGTRGKPSKKKRKGKGKW</sequence>
<reference evidence="4" key="1">
    <citation type="submission" date="2021-01" db="EMBL/GenBank/DDBJ databases">
        <title>Adiantum capillus-veneris genome.</title>
        <authorList>
            <person name="Fang Y."/>
            <person name="Liao Q."/>
        </authorList>
    </citation>
    <scope>NUCLEOTIDE SEQUENCE</scope>
    <source>
        <strain evidence="4">H3</strain>
        <tissue evidence="4">Leaf</tissue>
    </source>
</reference>
<gene>
    <name evidence="4" type="ORF">GOP47_0015455</name>
</gene>
<dbReference type="SMART" id="SM00271">
    <property type="entry name" value="DnaJ"/>
    <property type="match status" value="1"/>
</dbReference>
<evidence type="ECO:0000256" key="2">
    <source>
        <dbReference type="SAM" id="Phobius"/>
    </source>
</evidence>
<accession>A0A9D4UJQ1</accession>
<dbReference type="InterPro" id="IPR018253">
    <property type="entry name" value="DnaJ_domain_CS"/>
</dbReference>
<keyword evidence="5" id="KW-1185">Reference proteome</keyword>
<dbReference type="Pfam" id="PF00226">
    <property type="entry name" value="DnaJ"/>
    <property type="match status" value="1"/>
</dbReference>
<feature type="compositionally biased region" description="Basic and acidic residues" evidence="1">
    <location>
        <begin position="77"/>
        <end position="103"/>
    </location>
</feature>
<feature type="compositionally biased region" description="Polar residues" evidence="1">
    <location>
        <begin position="63"/>
        <end position="74"/>
    </location>
</feature>
<dbReference type="InterPro" id="IPR032843">
    <property type="entry name" value="Jiv"/>
</dbReference>
<dbReference type="PROSITE" id="PS50076">
    <property type="entry name" value="DNAJ_2"/>
    <property type="match status" value="1"/>
</dbReference>
<feature type="transmembrane region" description="Helical" evidence="2">
    <location>
        <begin position="273"/>
        <end position="294"/>
    </location>
</feature>
<dbReference type="Proteomes" id="UP000886520">
    <property type="component" value="Chromosome 15"/>
</dbReference>
<dbReference type="SUPFAM" id="SSF46565">
    <property type="entry name" value="Chaperone J-domain"/>
    <property type="match status" value="1"/>
</dbReference>
<feature type="domain" description="J" evidence="3">
    <location>
        <begin position="417"/>
        <end position="484"/>
    </location>
</feature>
<feature type="transmembrane region" description="Helical" evidence="2">
    <location>
        <begin position="315"/>
        <end position="339"/>
    </location>
</feature>
<dbReference type="CDD" id="cd06257">
    <property type="entry name" value="DnaJ"/>
    <property type="match status" value="1"/>
</dbReference>
<keyword evidence="2" id="KW-1133">Transmembrane helix</keyword>
<feature type="compositionally biased region" description="Polar residues" evidence="1">
    <location>
        <begin position="378"/>
        <end position="390"/>
    </location>
</feature>
<dbReference type="InterPro" id="IPR036869">
    <property type="entry name" value="J_dom_sf"/>
</dbReference>
<feature type="transmembrane region" description="Helical" evidence="2">
    <location>
        <begin position="242"/>
        <end position="267"/>
    </location>
</feature>
<feature type="compositionally biased region" description="Low complexity" evidence="1">
    <location>
        <begin position="11"/>
        <end position="26"/>
    </location>
</feature>
<dbReference type="PROSITE" id="PS00636">
    <property type="entry name" value="DNAJ_1"/>
    <property type="match status" value="1"/>
</dbReference>
<dbReference type="PANTHER" id="PTHR45270">
    <property type="entry name" value="OS03G0832900 PROTEIN"/>
    <property type="match status" value="1"/>
</dbReference>
<feature type="region of interest" description="Disordered" evidence="1">
    <location>
        <begin position="350"/>
        <end position="402"/>
    </location>
</feature>
<organism evidence="4 5">
    <name type="scientific">Adiantum capillus-veneris</name>
    <name type="common">Maidenhair fern</name>
    <dbReference type="NCBI Taxonomy" id="13818"/>
    <lineage>
        <taxon>Eukaryota</taxon>
        <taxon>Viridiplantae</taxon>
        <taxon>Streptophyta</taxon>
        <taxon>Embryophyta</taxon>
        <taxon>Tracheophyta</taxon>
        <taxon>Polypodiopsida</taxon>
        <taxon>Polypodiidae</taxon>
        <taxon>Polypodiales</taxon>
        <taxon>Pteridineae</taxon>
        <taxon>Pteridaceae</taxon>
        <taxon>Vittarioideae</taxon>
        <taxon>Adiantum</taxon>
    </lineage>
</organism>
<feature type="transmembrane region" description="Helical" evidence="2">
    <location>
        <begin position="216"/>
        <end position="235"/>
    </location>
</feature>
<dbReference type="Gene3D" id="1.10.287.110">
    <property type="entry name" value="DnaJ domain"/>
    <property type="match status" value="1"/>
</dbReference>